<feature type="repeat" description="ANK" evidence="3">
    <location>
        <begin position="98"/>
        <end position="130"/>
    </location>
</feature>
<gene>
    <name evidence="5" type="ORF">BPP43_00850</name>
</gene>
<dbReference type="PROSITE" id="PS50297">
    <property type="entry name" value="ANK_REP_REGION"/>
    <property type="match status" value="3"/>
</dbReference>
<dbReference type="EMBL" id="CP002873">
    <property type="protein sequence ID" value="AGA65528.1"/>
    <property type="molecule type" value="Genomic_DNA"/>
</dbReference>
<dbReference type="PROSITE" id="PS50088">
    <property type="entry name" value="ANK_REPEAT"/>
    <property type="match status" value="3"/>
</dbReference>
<keyword evidence="1" id="KW-0677">Repeat</keyword>
<dbReference type="Pfam" id="PF12796">
    <property type="entry name" value="Ank_2"/>
    <property type="match status" value="1"/>
</dbReference>
<dbReference type="Gene3D" id="1.25.40.20">
    <property type="entry name" value="Ankyrin repeat-containing domain"/>
    <property type="match status" value="1"/>
</dbReference>
<evidence type="ECO:0000256" key="4">
    <source>
        <dbReference type="SAM" id="Phobius"/>
    </source>
</evidence>
<dbReference type="PANTHER" id="PTHR24171">
    <property type="entry name" value="ANKYRIN REPEAT DOMAIN-CONTAINING PROTEIN 39-RELATED"/>
    <property type="match status" value="1"/>
</dbReference>
<keyword evidence="6" id="KW-1185">Reference proteome</keyword>
<proteinExistence type="predicted"/>
<feature type="transmembrane region" description="Helical" evidence="4">
    <location>
        <begin position="6"/>
        <end position="25"/>
    </location>
</feature>
<dbReference type="Pfam" id="PF00023">
    <property type="entry name" value="Ank"/>
    <property type="match status" value="1"/>
</dbReference>
<dbReference type="KEGG" id="bpip:BPP43_00850"/>
<evidence type="ECO:0000256" key="1">
    <source>
        <dbReference type="ARBA" id="ARBA00022737"/>
    </source>
</evidence>
<feature type="repeat" description="ANK" evidence="3">
    <location>
        <begin position="32"/>
        <end position="64"/>
    </location>
</feature>
<keyword evidence="2 3" id="KW-0040">ANK repeat</keyword>
<keyword evidence="4" id="KW-0472">Membrane</keyword>
<dbReference type="InterPro" id="IPR036770">
    <property type="entry name" value="Ankyrin_rpt-contain_sf"/>
</dbReference>
<dbReference type="RefSeq" id="WP_013243393.1">
    <property type="nucleotide sequence ID" value="NC_019908.1"/>
</dbReference>
<evidence type="ECO:0000256" key="2">
    <source>
        <dbReference type="ARBA" id="ARBA00023043"/>
    </source>
</evidence>
<dbReference type="InterPro" id="IPR002110">
    <property type="entry name" value="Ankyrin_rpt"/>
</dbReference>
<name>A0A3B6VI95_BRAPL</name>
<dbReference type="SMART" id="SM00248">
    <property type="entry name" value="ANK"/>
    <property type="match status" value="3"/>
</dbReference>
<evidence type="ECO:0000256" key="3">
    <source>
        <dbReference type="PROSITE-ProRule" id="PRU00023"/>
    </source>
</evidence>
<evidence type="ECO:0000313" key="6">
    <source>
        <dbReference type="Proteomes" id="UP000010793"/>
    </source>
</evidence>
<dbReference type="SUPFAM" id="SSF48403">
    <property type="entry name" value="Ankyrin repeat"/>
    <property type="match status" value="1"/>
</dbReference>
<dbReference type="PRINTS" id="PR01415">
    <property type="entry name" value="ANKYRIN"/>
</dbReference>
<dbReference type="AlphaFoldDB" id="A0A3B6VI95"/>
<evidence type="ECO:0000313" key="5">
    <source>
        <dbReference type="EMBL" id="AGA65528.1"/>
    </source>
</evidence>
<dbReference type="Proteomes" id="UP000010793">
    <property type="component" value="Chromosome"/>
</dbReference>
<keyword evidence="4" id="KW-1133">Transmembrane helix</keyword>
<accession>A0A3B6VI95</accession>
<feature type="repeat" description="ANK" evidence="3">
    <location>
        <begin position="65"/>
        <end position="97"/>
    </location>
</feature>
<sequence length="157" mass="17386">MEYSTIIIIVIVGLVILTPILKRAFKNIRLDSNSDNIHIACLYGDLKKIKALLRSGININARDFSNKTPLMYAAEDGAIETVNFLLDNGANLDDVDVRNESALIIALKNYNIHVAKILIENGANLGIKNEEDKDALQLANEIDSKEIIELIKNKLGN</sequence>
<dbReference type="GeneID" id="56439014"/>
<reference evidence="5 6" key="1">
    <citation type="journal article" date="2013" name="Genome Announc.">
        <title>Complete Genome Sequence of the Porcine Strain Brachyspira pilosicoli P43/6/78(T.).</title>
        <authorList>
            <person name="Lin C."/>
            <person name="den Bakker H.C."/>
            <person name="Suzuki H."/>
            <person name="Lefebure T."/>
            <person name="Ponnala L."/>
            <person name="Sun Q."/>
            <person name="Stanhope M.J."/>
            <person name="Wiedmann M."/>
            <person name="Duhamel G.E."/>
        </authorList>
    </citation>
    <scope>NUCLEOTIDE SEQUENCE [LARGE SCALE GENOMIC DNA]</scope>
    <source>
        <strain evidence="5 6">P43/6/78</strain>
    </source>
</reference>
<keyword evidence="4" id="KW-0812">Transmembrane</keyword>
<organism evidence="5 6">
    <name type="scientific">Brachyspira pilosicoli P43/6/78</name>
    <dbReference type="NCBI Taxonomy" id="1042417"/>
    <lineage>
        <taxon>Bacteria</taxon>
        <taxon>Pseudomonadati</taxon>
        <taxon>Spirochaetota</taxon>
        <taxon>Spirochaetia</taxon>
        <taxon>Brachyspirales</taxon>
        <taxon>Brachyspiraceae</taxon>
        <taxon>Brachyspira</taxon>
    </lineage>
</organism>
<protein>
    <submittedName>
        <fullName evidence="5">Ankyrin repeat-containing protein</fullName>
    </submittedName>
</protein>